<keyword evidence="4" id="KW-0808">Transferase</keyword>
<dbReference type="RefSeq" id="WP_038898016.1">
    <property type="nucleotide sequence ID" value="NZ_CAKMTR010000067.1"/>
</dbReference>
<evidence type="ECO:0000313" key="3">
    <source>
        <dbReference type="EMBL" id="AMG00051.1"/>
    </source>
</evidence>
<dbReference type="KEGG" id="vhr:AL538_20255"/>
<dbReference type="SUPFAM" id="SSF55729">
    <property type="entry name" value="Acyl-CoA N-acyltransferases (Nat)"/>
    <property type="match status" value="1"/>
</dbReference>
<proteinExistence type="predicted"/>
<dbReference type="InterPro" id="IPR051531">
    <property type="entry name" value="N-acetyltransferase"/>
</dbReference>
<reference evidence="5" key="1">
    <citation type="submission" date="2015-12" db="EMBL/GenBank/DDBJ databases">
        <title>FDA dAtabase for Regulatory Grade micrObial Sequences (FDA-ARGOS): Supporting development and validation of Infectious Disease Dx tests.</title>
        <authorList>
            <person name="Hoffmann M."/>
            <person name="Allard M."/>
            <person name="Evans P."/>
            <person name="Brown E."/>
            <person name="Tallon L.J."/>
            <person name="Sadzewicz L."/>
            <person name="Sengamalay N."/>
            <person name="Ott S."/>
            <person name="Godinez A."/>
            <person name="Nagaraj S."/>
            <person name="Vyas G."/>
            <person name="Aluvathingal J."/>
            <person name="Nadendla S."/>
            <person name="Geyer C."/>
            <person name="Sichtig H."/>
        </authorList>
    </citation>
    <scope>NUCLEOTIDE SEQUENCE [LARGE SCALE GENOMIC DNA]</scope>
    <source>
        <strain evidence="5">ATCC 43516</strain>
    </source>
</reference>
<dbReference type="OrthoDB" id="7852312at2"/>
<keyword evidence="5" id="KW-1185">Reference proteome</keyword>
<reference evidence="4 6" key="3">
    <citation type="submission" date="2018-08" db="EMBL/GenBank/DDBJ databases">
        <title>Vibrio harveyi strains pathogenic to white snook Centropomus viridis Lockington (1877) and potential probiotic bacteria.</title>
        <authorList>
            <person name="Soto-Rodriguez S."/>
            <person name="Gomez-Gil B."/>
            <person name="Lozano-Olvera R."/>
        </authorList>
    </citation>
    <scope>NUCLEOTIDE SEQUENCE [LARGE SCALE GENOMIC DNA]</scope>
    <source>
        <strain evidence="4 6">CAIM 1508</strain>
    </source>
</reference>
<dbReference type="Gene3D" id="3.40.630.30">
    <property type="match status" value="1"/>
</dbReference>
<reference evidence="3" key="2">
    <citation type="submission" date="2018-01" db="EMBL/GenBank/DDBJ databases">
        <title>FDA dAtabase for Regulatory Grade micrObial Sequences (FDA-ARGOS): Supporting development and validation of Infectious Disease Dx tests.</title>
        <authorList>
            <person name="Hoffmann M."/>
            <person name="Allard M."/>
            <person name="Evans P."/>
            <person name="Brown E."/>
            <person name="Tallon L."/>
            <person name="Sadzewicz L."/>
            <person name="Sengamalay N."/>
            <person name="Ott S."/>
            <person name="Godinez A."/>
            <person name="Nagaraj S."/>
            <person name="Vyas G."/>
            <person name="Aluvathingal J."/>
            <person name="Nadendla S."/>
            <person name="Geyer C."/>
            <person name="Sichtig H."/>
        </authorList>
    </citation>
    <scope>NUCLEOTIDE SEQUENCE</scope>
    <source>
        <strain evidence="3">FDAARGOS_107</strain>
    </source>
</reference>
<evidence type="ECO:0000313" key="4">
    <source>
        <dbReference type="EMBL" id="RIW12002.1"/>
    </source>
</evidence>
<protein>
    <submittedName>
        <fullName evidence="4">N-acetyltransferase</fullName>
    </submittedName>
</protein>
<dbReference type="PANTHER" id="PTHR43792:SF1">
    <property type="entry name" value="N-ACETYLTRANSFERASE DOMAIN-CONTAINING PROTEIN"/>
    <property type="match status" value="1"/>
</dbReference>
<dbReference type="Pfam" id="PF13302">
    <property type="entry name" value="Acetyltransf_3"/>
    <property type="match status" value="1"/>
</dbReference>
<dbReference type="EMBL" id="CP014039">
    <property type="protein sequence ID" value="AMG00051.1"/>
    <property type="molecule type" value="Genomic_DNA"/>
</dbReference>
<evidence type="ECO:0000313" key="6">
    <source>
        <dbReference type="Proteomes" id="UP000253437"/>
    </source>
</evidence>
<dbReference type="InterPro" id="IPR016181">
    <property type="entry name" value="Acyl_CoA_acyltransferase"/>
</dbReference>
<accession>A0A3A1PXH7</accession>
<feature type="domain" description="N-acetyltransferase" evidence="2">
    <location>
        <begin position="22"/>
        <end position="179"/>
    </location>
</feature>
<dbReference type="PROSITE" id="PS51186">
    <property type="entry name" value="GNAT"/>
    <property type="match status" value="1"/>
</dbReference>
<dbReference type="EMBL" id="QOUW02000046">
    <property type="protein sequence ID" value="RIW12002.1"/>
    <property type="molecule type" value="Genomic_DNA"/>
</dbReference>
<sequence length="183" mass="20720">MKTRSHGGESHVLSQSISTPRTELKPLTQDNWDLYRRLSSDPEIIALCFDPPTEADMRQKFESRLPIWTPQSEHWLCLVIYEKCSSQPIGITGFVLQNGIAEVGYLLLPEFYGKQFGTESLAGVIDWAFNQHNISEFSATVTEGNIGSERVLEKCGFKLTEIIPEAYEIGGKKYADRLYSLQK</sequence>
<dbReference type="InterPro" id="IPR000182">
    <property type="entry name" value="GNAT_dom"/>
</dbReference>
<evidence type="ECO:0000256" key="1">
    <source>
        <dbReference type="SAM" id="MobiDB-lite"/>
    </source>
</evidence>
<organism evidence="4 6">
    <name type="scientific">Vibrio harveyi</name>
    <name type="common">Beneckea harveyi</name>
    <dbReference type="NCBI Taxonomy" id="669"/>
    <lineage>
        <taxon>Bacteria</taxon>
        <taxon>Pseudomonadati</taxon>
        <taxon>Pseudomonadota</taxon>
        <taxon>Gammaproteobacteria</taxon>
        <taxon>Vibrionales</taxon>
        <taxon>Vibrionaceae</taxon>
        <taxon>Vibrio</taxon>
    </lineage>
</organism>
<dbReference type="PANTHER" id="PTHR43792">
    <property type="entry name" value="GNAT FAMILY, PUTATIVE (AFU_ORTHOLOGUE AFUA_3G00765)-RELATED-RELATED"/>
    <property type="match status" value="1"/>
</dbReference>
<evidence type="ECO:0000259" key="2">
    <source>
        <dbReference type="PROSITE" id="PS51186"/>
    </source>
</evidence>
<evidence type="ECO:0000313" key="5">
    <source>
        <dbReference type="Proteomes" id="UP000067422"/>
    </source>
</evidence>
<name>A0A3A1PXH7_VIBHA</name>
<dbReference type="AlphaFoldDB" id="A0A3A1PXH7"/>
<gene>
    <name evidence="3" type="ORF">AL538_20255</name>
    <name evidence="4" type="ORF">DS957_013670</name>
</gene>
<dbReference type="GO" id="GO:0016747">
    <property type="term" value="F:acyltransferase activity, transferring groups other than amino-acyl groups"/>
    <property type="evidence" value="ECO:0007669"/>
    <property type="project" value="InterPro"/>
</dbReference>
<feature type="region of interest" description="Disordered" evidence="1">
    <location>
        <begin position="1"/>
        <end position="20"/>
    </location>
</feature>
<dbReference type="Proteomes" id="UP000067422">
    <property type="component" value="Chromosome 2"/>
</dbReference>
<dbReference type="Proteomes" id="UP000253437">
    <property type="component" value="Unassembled WGS sequence"/>
</dbReference>